<dbReference type="AlphaFoldDB" id="A0AAJ6YR17"/>
<reference evidence="2" key="1">
    <citation type="submission" date="2025-08" db="UniProtKB">
        <authorList>
            <consortium name="RefSeq"/>
        </authorList>
    </citation>
    <scope>IDENTIFICATION</scope>
</reference>
<evidence type="ECO:0000313" key="1">
    <source>
        <dbReference type="Proteomes" id="UP000695007"/>
    </source>
</evidence>
<proteinExistence type="predicted"/>
<dbReference type="PANTHER" id="PTHR34035:SF1">
    <property type="entry name" value="TESTIS-EXPRESSED PROTEIN 47"/>
    <property type="match status" value="1"/>
</dbReference>
<evidence type="ECO:0000313" key="2">
    <source>
        <dbReference type="RefSeq" id="XP_011502646.1"/>
    </source>
</evidence>
<dbReference type="Pfam" id="PF24787">
    <property type="entry name" value="TEX47"/>
    <property type="match status" value="1"/>
</dbReference>
<dbReference type="Proteomes" id="UP000695007">
    <property type="component" value="Unplaced"/>
</dbReference>
<dbReference type="RefSeq" id="XP_011502646.1">
    <property type="nucleotide sequence ID" value="XM_011504344.1"/>
</dbReference>
<sequence length="252" mass="29670">MEEPKRKSFLDNLKEQLSLINRSTLTTRFLYIGEYKGSKNNLRKKMNLNVTELNEEYGEIVLTGFLLVYPKYFLHLIEASEEIIYRHLQAIFAADFQEILGHVISLPTSYNIYKLYFSDWHYAFAANPPVLLSKIEQIELHEIHKQIKNCLFKMYSLSEYLMDVGNKSRNSFVEIIKNLETNASDYLPEVTIIEYLLSIETSVLKDLRDYLKAFNDFPTINFYNDCIWPPPSSFAPRVINYFDETQKQVDQL</sequence>
<protein>
    <submittedName>
        <fullName evidence="2">Uncharacterized protein C7orf62 homolog</fullName>
    </submittedName>
</protein>
<organism evidence="1 2">
    <name type="scientific">Ceratosolen solmsi marchali</name>
    <dbReference type="NCBI Taxonomy" id="326594"/>
    <lineage>
        <taxon>Eukaryota</taxon>
        <taxon>Metazoa</taxon>
        <taxon>Ecdysozoa</taxon>
        <taxon>Arthropoda</taxon>
        <taxon>Hexapoda</taxon>
        <taxon>Insecta</taxon>
        <taxon>Pterygota</taxon>
        <taxon>Neoptera</taxon>
        <taxon>Endopterygota</taxon>
        <taxon>Hymenoptera</taxon>
        <taxon>Apocrita</taxon>
        <taxon>Proctotrupomorpha</taxon>
        <taxon>Chalcidoidea</taxon>
        <taxon>Agaonidae</taxon>
        <taxon>Agaoninae</taxon>
        <taxon>Ceratosolen</taxon>
    </lineage>
</organism>
<dbReference type="PANTHER" id="PTHR34035">
    <property type="entry name" value="TESTIS-EXPRESSED PROTEIN 47"/>
    <property type="match status" value="1"/>
</dbReference>
<dbReference type="GeneID" id="105366037"/>
<accession>A0AAJ6YR17</accession>
<name>A0AAJ6YR17_9HYME</name>
<gene>
    <name evidence="2" type="primary">LOC105366037</name>
</gene>
<keyword evidence="1" id="KW-1185">Reference proteome</keyword>
<dbReference type="InterPro" id="IPR055308">
    <property type="entry name" value="TEX47-like"/>
</dbReference>
<dbReference type="KEGG" id="csol:105366037"/>